<gene>
    <name evidence="2" type="ORF">HPHI1048_LOCUS18400</name>
</gene>
<feature type="region of interest" description="Disordered" evidence="1">
    <location>
        <begin position="563"/>
        <end position="583"/>
    </location>
</feature>
<feature type="compositionally biased region" description="Basic and acidic residues" evidence="1">
    <location>
        <begin position="418"/>
        <end position="429"/>
    </location>
</feature>
<sequence length="583" mass="64204">MIPLLSLQQLSQNRQESTAMAMNSLLPLTYAGGGIVCLTPDSIPLQVVPISFLAQPGLTSKADDRFSSVREPMWMSQVPMVLMDAGGNFLMEQDKRVKSFGSEGRFTMAAEVPLAKAETIGQDMNAIEIPDLKELVKSVSKDPSTSVVLSRDQYSKPIISTPQYRTSSTAGMDLVQYLNHCSQTQNNIEALRLKAVQIFHEKQGKKGSLSPQTAISTTPMSHNAPSFASFLCNGNVNISSSEGVFEKYESKKQDRVSVECSYCSRTFVSMHALDVHLSRNPACKSKRDASVRTSISSQVVPVGPSSGAIKGGHLKLNVEDTHEFMEISRSYDKTNDLPKLAEMKGANESPQEKLPGTKSILQTLAHFAESLAASPMIGKSGEQLPSMLPLKRKSSDCEISGLDSRVAHDPDNNSASAHLDEDGADDTREGASPNVLKKKRTRLPPMASMTRFEEVVLDFPFDVRAALARIQSPAAFFSTCSLDIFKRHMKFGKLGGTIIKNYFTLPSESFEPMMHNPVKIPEFDDFGVSVGSADYQELKVFNRMLLCKKRFLDINRRAVSKRSKMKKSLDKNQNIKNPDEDGN</sequence>
<name>A0A7S0F0R5_9CRYP</name>
<evidence type="ECO:0000256" key="1">
    <source>
        <dbReference type="SAM" id="MobiDB-lite"/>
    </source>
</evidence>
<protein>
    <submittedName>
        <fullName evidence="2">Uncharacterized protein</fullName>
    </submittedName>
</protein>
<evidence type="ECO:0000313" key="2">
    <source>
        <dbReference type="EMBL" id="CAD8498721.1"/>
    </source>
</evidence>
<dbReference type="EMBL" id="HBEO01027252">
    <property type="protein sequence ID" value="CAD8498721.1"/>
    <property type="molecule type" value="Transcribed_RNA"/>
</dbReference>
<accession>A0A7S0F0R5</accession>
<reference evidence="2" key="1">
    <citation type="submission" date="2021-01" db="EMBL/GenBank/DDBJ databases">
        <authorList>
            <person name="Corre E."/>
            <person name="Pelletier E."/>
            <person name="Niang G."/>
            <person name="Scheremetjew M."/>
            <person name="Finn R."/>
            <person name="Kale V."/>
            <person name="Holt S."/>
            <person name="Cochrane G."/>
            <person name="Meng A."/>
            <person name="Brown T."/>
            <person name="Cohen L."/>
        </authorList>
    </citation>
    <scope>NUCLEOTIDE SEQUENCE</scope>
    <source>
        <strain evidence="2">CCMP325</strain>
    </source>
</reference>
<proteinExistence type="predicted"/>
<dbReference type="AlphaFoldDB" id="A0A7S0F0R5"/>
<feature type="region of interest" description="Disordered" evidence="1">
    <location>
        <begin position="402"/>
        <end position="440"/>
    </location>
</feature>
<organism evidence="2">
    <name type="scientific">Hanusia phi</name>
    <dbReference type="NCBI Taxonomy" id="3032"/>
    <lineage>
        <taxon>Eukaryota</taxon>
        <taxon>Cryptophyceae</taxon>
        <taxon>Pyrenomonadales</taxon>
        <taxon>Geminigeraceae</taxon>
        <taxon>Hanusia</taxon>
    </lineage>
</organism>